<reference evidence="2" key="2">
    <citation type="submission" date="2022-06" db="UniProtKB">
        <authorList>
            <consortium name="EnsemblMetazoa"/>
        </authorList>
    </citation>
    <scope>IDENTIFICATION</scope>
    <source>
        <strain evidence="2">DF5081</strain>
    </source>
</reference>
<sequence>MIQLGFSTLQMSRRITRLRCCVRNYVRDRMAHGSAKPTGHPRIPNDRDERSVIGIPIPYIAYIGITTTFLLGPAVIFFFEDRYNTLVRRDSEANSRKVKRIIFYTINYAFILVALVPTLVNAPNQDEAKALTLKEFPCLPPYLVNTPGFYRATNNAGVATSSLMFVILVEFGQISFFFAATALKVFNMKTASKRTSEMQKQLFKCLCIQVIIPIVIICVPCSYVVGLTAISHLDQAANNIACILVTLYGVLSTICMLVIHKPYRLATVQLFQFRKLTVPTSLFVGSLN</sequence>
<feature type="transmembrane region" description="Helical" evidence="1">
    <location>
        <begin position="101"/>
        <end position="120"/>
    </location>
</feature>
<dbReference type="Proteomes" id="UP000005237">
    <property type="component" value="Unassembled WGS sequence"/>
</dbReference>
<keyword evidence="3" id="KW-1185">Reference proteome</keyword>
<dbReference type="Gene3D" id="1.10.10.60">
    <property type="entry name" value="Homeodomain-like"/>
    <property type="match status" value="1"/>
</dbReference>
<feature type="transmembrane region" description="Helical" evidence="1">
    <location>
        <begin position="206"/>
        <end position="230"/>
    </location>
</feature>
<protein>
    <submittedName>
        <fullName evidence="2">Uncharacterized protein</fullName>
    </submittedName>
</protein>
<reference evidence="3" key="1">
    <citation type="submission" date="2010-08" db="EMBL/GenBank/DDBJ databases">
        <authorList>
            <consortium name="Caenorhabditis japonica Sequencing Consortium"/>
            <person name="Wilson R.K."/>
        </authorList>
    </citation>
    <scope>NUCLEOTIDE SEQUENCE [LARGE SCALE GENOMIC DNA]</scope>
    <source>
        <strain evidence="3">DF5081</strain>
    </source>
</reference>
<dbReference type="SUPFAM" id="SSF81321">
    <property type="entry name" value="Family A G protein-coupled receptor-like"/>
    <property type="match status" value="1"/>
</dbReference>
<feature type="transmembrane region" description="Helical" evidence="1">
    <location>
        <begin position="236"/>
        <end position="259"/>
    </location>
</feature>
<dbReference type="AlphaFoldDB" id="A0A8R1DQN5"/>
<keyword evidence="1" id="KW-0472">Membrane</keyword>
<evidence type="ECO:0000313" key="3">
    <source>
        <dbReference type="Proteomes" id="UP000005237"/>
    </source>
</evidence>
<evidence type="ECO:0000313" key="2">
    <source>
        <dbReference type="EnsemblMetazoa" id="CJA09533.1"/>
    </source>
</evidence>
<dbReference type="Pfam" id="PF10318">
    <property type="entry name" value="7TM_GPCR_Srh"/>
    <property type="match status" value="1"/>
</dbReference>
<evidence type="ECO:0000256" key="1">
    <source>
        <dbReference type="SAM" id="Phobius"/>
    </source>
</evidence>
<dbReference type="InterPro" id="IPR019422">
    <property type="entry name" value="7TM_GPCR_serpentine_rcpt_Srh"/>
</dbReference>
<keyword evidence="1" id="KW-1133">Transmembrane helix</keyword>
<name>A0A8R1DQN5_CAEJA</name>
<dbReference type="EnsemblMetazoa" id="CJA09533.1">
    <property type="protein sequence ID" value="CJA09533.1"/>
    <property type="gene ID" value="WBGene00128737"/>
</dbReference>
<feature type="transmembrane region" description="Helical" evidence="1">
    <location>
        <begin position="163"/>
        <end position="186"/>
    </location>
</feature>
<dbReference type="PANTHER" id="PTHR22941">
    <property type="entry name" value="SERPENTINE RECEPTOR"/>
    <property type="match status" value="1"/>
</dbReference>
<keyword evidence="1" id="KW-0812">Transmembrane</keyword>
<dbReference type="PANTHER" id="PTHR22941:SF308">
    <property type="entry name" value="SERPENTINE RECEPTOR, CLASS H"/>
    <property type="match status" value="1"/>
</dbReference>
<feature type="transmembrane region" description="Helical" evidence="1">
    <location>
        <begin position="59"/>
        <end position="80"/>
    </location>
</feature>
<accession>A0A8R1DQN5</accession>
<organism evidence="2 3">
    <name type="scientific">Caenorhabditis japonica</name>
    <dbReference type="NCBI Taxonomy" id="281687"/>
    <lineage>
        <taxon>Eukaryota</taxon>
        <taxon>Metazoa</taxon>
        <taxon>Ecdysozoa</taxon>
        <taxon>Nematoda</taxon>
        <taxon>Chromadorea</taxon>
        <taxon>Rhabditida</taxon>
        <taxon>Rhabditina</taxon>
        <taxon>Rhabditomorpha</taxon>
        <taxon>Rhabditoidea</taxon>
        <taxon>Rhabditidae</taxon>
        <taxon>Peloderinae</taxon>
        <taxon>Caenorhabditis</taxon>
    </lineage>
</organism>
<dbReference type="InterPro" id="IPR053220">
    <property type="entry name" value="Nematode_rcpt-like_serp_H"/>
</dbReference>
<proteinExistence type="predicted"/>